<dbReference type="RefSeq" id="WP_060929815.1">
    <property type="nucleotide sequence ID" value="NZ_KQ955289.1"/>
</dbReference>
<evidence type="ECO:0000313" key="1">
    <source>
        <dbReference type="EMBL" id="KWZ76722.1"/>
    </source>
</evidence>
<protein>
    <recommendedName>
        <fullName evidence="3">Cobalamin adenosyltransferase-like domain-containing protein</fullName>
    </recommendedName>
</protein>
<organism evidence="1 2">
    <name type="scientific">Anaerococcus tetradius</name>
    <dbReference type="NCBI Taxonomy" id="33036"/>
    <lineage>
        <taxon>Bacteria</taxon>
        <taxon>Bacillati</taxon>
        <taxon>Bacillota</taxon>
        <taxon>Tissierellia</taxon>
        <taxon>Tissierellales</taxon>
        <taxon>Peptoniphilaceae</taxon>
        <taxon>Anaerococcus</taxon>
    </lineage>
</organism>
<dbReference type="EMBL" id="LRPM01000071">
    <property type="protein sequence ID" value="KWZ76722.1"/>
    <property type="molecule type" value="Genomic_DNA"/>
</dbReference>
<accession>A0A133KAZ5</accession>
<proteinExistence type="predicted"/>
<comment type="caution">
    <text evidence="1">The sequence shown here is derived from an EMBL/GenBank/DDBJ whole genome shotgun (WGS) entry which is preliminary data.</text>
</comment>
<dbReference type="PATRIC" id="fig|33036.3.peg.1658"/>
<name>A0A133KAZ5_9FIRM</name>
<keyword evidence="2" id="KW-1185">Reference proteome</keyword>
<dbReference type="AlphaFoldDB" id="A0A133KAZ5"/>
<evidence type="ECO:0000313" key="2">
    <source>
        <dbReference type="Proteomes" id="UP000070383"/>
    </source>
</evidence>
<reference evidence="2" key="1">
    <citation type="submission" date="2016-01" db="EMBL/GenBank/DDBJ databases">
        <authorList>
            <person name="Mitreva M."/>
            <person name="Pepin K.H."/>
            <person name="Mihindukulasuriya K.A."/>
            <person name="Fulton R."/>
            <person name="Fronick C."/>
            <person name="O'Laughlin M."/>
            <person name="Miner T."/>
            <person name="Herter B."/>
            <person name="Rosa B.A."/>
            <person name="Cordes M."/>
            <person name="Tomlinson C."/>
            <person name="Wollam A."/>
            <person name="Palsikar V.B."/>
            <person name="Mardis E.R."/>
            <person name="Wilson R.K."/>
        </authorList>
    </citation>
    <scope>NUCLEOTIDE SEQUENCE [LARGE SCALE GENOMIC DNA]</scope>
    <source>
        <strain evidence="2">MJR8151</strain>
    </source>
</reference>
<gene>
    <name evidence="1" type="ORF">HMPREF3200_01675</name>
</gene>
<dbReference type="Proteomes" id="UP000070383">
    <property type="component" value="Unassembled WGS sequence"/>
</dbReference>
<dbReference type="STRING" id="33036.HMPREF3200_01675"/>
<evidence type="ECO:0008006" key="3">
    <source>
        <dbReference type="Google" id="ProtNLM"/>
    </source>
</evidence>
<sequence length="182" mass="21471">MLFITEDNLRYKYKKSPFDSYIIEKGSKLTPQARQFLLDFRIDIVDKTKAKNTKTKQNKLGDNPICKNLDEEKLDEEVSLIIKKIAFELRDFDHKFATYLNDLAIKIFKNEIINLEKIDCKKSEAIDIYMNMNLDNPYLKSFISIEEGIDKLNKIKEKNNEDFIDKIALRLYIWFINISKGG</sequence>
<dbReference type="OrthoDB" id="306726at2"/>